<dbReference type="RefSeq" id="XP_014151558.1">
    <property type="nucleotide sequence ID" value="XM_014296083.1"/>
</dbReference>
<sequence length="328" mass="35351">MRNTLYKIALTGALYMLSEAASVPTSYTPMSRTVVIESPFVTENIIITNEIENGIDVNTTSDLPLEEASCDPANEIIKTYVTLANNLLTATGLFTTQNLSLFGLSDNHLDPLDFNNELSVTASNKLCAPQKCISIFGKNICTPNLCVSGEANAILEDLHGLSTLKADSATCLEAHYLPGEDRINATGVLKLTVDSLTGNFHADASGSVLGIKIPVSTTGNFTVVDAAPSATVDIQLSFTEENGQRYYLLEDLTFVDIDILFDRVKVDFDAFDDNTDDTFSNIVNPFAKLLIEGLHGDGVIAKPLTELLNGIIKDAIPEVNKFLGSISF</sequence>
<dbReference type="AlphaFoldDB" id="A0A0L0FME2"/>
<keyword evidence="3" id="KW-1185">Reference proteome</keyword>
<evidence type="ECO:0000313" key="3">
    <source>
        <dbReference type="Proteomes" id="UP000054560"/>
    </source>
</evidence>
<dbReference type="EMBL" id="KQ242668">
    <property type="protein sequence ID" value="KNC77656.1"/>
    <property type="molecule type" value="Genomic_DNA"/>
</dbReference>
<proteinExistence type="predicted"/>
<name>A0A0L0FME2_9EUKA</name>
<dbReference type="GeneID" id="25910392"/>
<protein>
    <recommendedName>
        <fullName evidence="4">Lipid-binding serum glycoprotein N-terminal domain-containing protein</fullName>
    </recommendedName>
</protein>
<organism evidence="2 3">
    <name type="scientific">Sphaeroforma arctica JP610</name>
    <dbReference type="NCBI Taxonomy" id="667725"/>
    <lineage>
        <taxon>Eukaryota</taxon>
        <taxon>Ichthyosporea</taxon>
        <taxon>Ichthyophonida</taxon>
        <taxon>Sphaeroforma</taxon>
    </lineage>
</organism>
<accession>A0A0L0FME2</accession>
<feature type="signal peptide" evidence="1">
    <location>
        <begin position="1"/>
        <end position="20"/>
    </location>
</feature>
<evidence type="ECO:0000256" key="1">
    <source>
        <dbReference type="SAM" id="SignalP"/>
    </source>
</evidence>
<reference evidence="2 3" key="1">
    <citation type="submission" date="2011-02" db="EMBL/GenBank/DDBJ databases">
        <title>The Genome Sequence of Sphaeroforma arctica JP610.</title>
        <authorList>
            <consortium name="The Broad Institute Genome Sequencing Platform"/>
            <person name="Russ C."/>
            <person name="Cuomo C."/>
            <person name="Young S.K."/>
            <person name="Zeng Q."/>
            <person name="Gargeya S."/>
            <person name="Alvarado L."/>
            <person name="Berlin A."/>
            <person name="Chapman S.B."/>
            <person name="Chen Z."/>
            <person name="Freedman E."/>
            <person name="Gellesch M."/>
            <person name="Goldberg J."/>
            <person name="Griggs A."/>
            <person name="Gujja S."/>
            <person name="Heilman E."/>
            <person name="Heiman D."/>
            <person name="Howarth C."/>
            <person name="Mehta T."/>
            <person name="Neiman D."/>
            <person name="Pearson M."/>
            <person name="Roberts A."/>
            <person name="Saif S."/>
            <person name="Shea T."/>
            <person name="Shenoy N."/>
            <person name="Sisk P."/>
            <person name="Stolte C."/>
            <person name="Sykes S."/>
            <person name="White J."/>
            <person name="Yandava C."/>
            <person name="Burger G."/>
            <person name="Gray M.W."/>
            <person name="Holland P.W.H."/>
            <person name="King N."/>
            <person name="Lang F.B.F."/>
            <person name="Roger A.J."/>
            <person name="Ruiz-Trillo I."/>
            <person name="Haas B."/>
            <person name="Nusbaum C."/>
            <person name="Birren B."/>
        </authorList>
    </citation>
    <scope>NUCLEOTIDE SEQUENCE [LARGE SCALE GENOMIC DNA]</scope>
    <source>
        <strain evidence="2 3">JP610</strain>
    </source>
</reference>
<evidence type="ECO:0000313" key="2">
    <source>
        <dbReference type="EMBL" id="KNC77656.1"/>
    </source>
</evidence>
<gene>
    <name evidence="2" type="ORF">SARC_09888</name>
</gene>
<keyword evidence="1" id="KW-0732">Signal</keyword>
<evidence type="ECO:0008006" key="4">
    <source>
        <dbReference type="Google" id="ProtNLM"/>
    </source>
</evidence>
<feature type="chain" id="PRO_5005538670" description="Lipid-binding serum glycoprotein N-terminal domain-containing protein" evidence="1">
    <location>
        <begin position="21"/>
        <end position="328"/>
    </location>
</feature>
<dbReference type="Proteomes" id="UP000054560">
    <property type="component" value="Unassembled WGS sequence"/>
</dbReference>